<keyword evidence="2" id="KW-0564">Palmitate</keyword>
<evidence type="ECO:0000313" key="4">
    <source>
        <dbReference type="Proteomes" id="UP000193427"/>
    </source>
</evidence>
<keyword evidence="2" id="KW-0812">Transmembrane</keyword>
<dbReference type="PANTHER" id="PTHR30203:SF29">
    <property type="entry name" value="PROTEIN CYAE"/>
    <property type="match status" value="1"/>
</dbReference>
<feature type="signal peptide" evidence="2">
    <location>
        <begin position="1"/>
        <end position="19"/>
    </location>
</feature>
<gene>
    <name evidence="3" type="ORF">A4W93_00770</name>
</gene>
<keyword evidence="2" id="KW-0449">Lipoprotein</keyword>
<feature type="chain" id="PRO_5041746063" evidence="2">
    <location>
        <begin position="20"/>
        <end position="477"/>
    </location>
</feature>
<dbReference type="EMBL" id="CP015118">
    <property type="protein sequence ID" value="ARN18564.1"/>
    <property type="molecule type" value="Genomic_DNA"/>
</dbReference>
<dbReference type="RefSeq" id="WP_085748796.1">
    <property type="nucleotide sequence ID" value="NZ_CP015118.1"/>
</dbReference>
<dbReference type="InterPro" id="IPR003423">
    <property type="entry name" value="OMP_efflux"/>
</dbReference>
<dbReference type="KEGG" id="rgu:A4W93_00770"/>
<sequence>MTRRSLPPLLLAVATLAGCAGGAPVDVRDAATAAPAQWHAPLPHDGRIEDLNRWWQQFDDPLLSDLQTAAQAVNPTLASARSRIEQSRATRVAAGASLLPTLDANANASRGRQQPDLPVTNTYSAALQAGWEIDLFGRNQAAWDAARARYAGAQAGWHEARVAVAAEVASTYLQLRSCEAQLVKVQADTTSRNETSRLTDLATKAGFQAPAAASLARATAAQGNALAVQVKAQCDSNVKALVALTGFEEPALRSRLADRAGSLPVPALIGVGTVPADVLNQRPDIFIAARDVEAAGAEVSQAKAARLPRVTLGGSYGRMRIETSNYELEGPSWSVGPLTVSLPLFDGGARAANVDAARARYDESTVVYRAKVRGAVREVEQALLDLDSTEARRDSARAAADGFDASYRAVEAKYRGGLGSLFELEDARRSALQAQINLVDLERDRVAAWISLYRALGGGWTPAAPAPSSDAPQPTTP</sequence>
<evidence type="ECO:0000256" key="2">
    <source>
        <dbReference type="RuleBase" id="RU362097"/>
    </source>
</evidence>
<dbReference type="PANTHER" id="PTHR30203">
    <property type="entry name" value="OUTER MEMBRANE CATION EFFLUX PROTEIN"/>
    <property type="match status" value="1"/>
</dbReference>
<dbReference type="Pfam" id="PF02321">
    <property type="entry name" value="OEP"/>
    <property type="match status" value="2"/>
</dbReference>
<comment type="similarity">
    <text evidence="1 2">Belongs to the outer membrane factor (OMF) (TC 1.B.17) family.</text>
</comment>
<name>A0A1W6L2R6_9BURK</name>
<dbReference type="OrthoDB" id="9770517at2"/>
<dbReference type="GO" id="GO:0015562">
    <property type="term" value="F:efflux transmembrane transporter activity"/>
    <property type="evidence" value="ECO:0007669"/>
    <property type="project" value="InterPro"/>
</dbReference>
<reference evidence="3 4" key="1">
    <citation type="submission" date="2016-04" db="EMBL/GenBank/DDBJ databases">
        <title>Complete genome sequence of natural rubber-degrading, novel Gram-negative bacterium, Rhizobacter gummiphilus strain NS21.</title>
        <authorList>
            <person name="Tabata M."/>
            <person name="Kasai D."/>
            <person name="Fukuda M."/>
        </authorList>
    </citation>
    <scope>NUCLEOTIDE SEQUENCE [LARGE SCALE GENOMIC DNA]</scope>
    <source>
        <strain evidence="3 4">NS21</strain>
    </source>
</reference>
<proteinExistence type="inferred from homology"/>
<dbReference type="NCBIfam" id="TIGR01845">
    <property type="entry name" value="outer_NodT"/>
    <property type="match status" value="1"/>
</dbReference>
<dbReference type="InterPro" id="IPR010131">
    <property type="entry name" value="MdtP/NodT-like"/>
</dbReference>
<comment type="subcellular location">
    <subcellularLocation>
        <location evidence="2">Cell membrane</location>
        <topology evidence="2">Lipid-anchor</topology>
    </subcellularLocation>
</comment>
<dbReference type="Gene3D" id="1.20.1600.10">
    <property type="entry name" value="Outer membrane efflux proteins (OEP)"/>
    <property type="match status" value="1"/>
</dbReference>
<accession>A0A1W6L2R6</accession>
<keyword evidence="2" id="KW-1134">Transmembrane beta strand</keyword>
<evidence type="ECO:0000256" key="1">
    <source>
        <dbReference type="ARBA" id="ARBA00007613"/>
    </source>
</evidence>
<dbReference type="Proteomes" id="UP000193427">
    <property type="component" value="Chromosome"/>
</dbReference>
<keyword evidence="2" id="KW-0472">Membrane</keyword>
<evidence type="ECO:0000313" key="3">
    <source>
        <dbReference type="EMBL" id="ARN18564.1"/>
    </source>
</evidence>
<dbReference type="PROSITE" id="PS51257">
    <property type="entry name" value="PROKAR_LIPOPROTEIN"/>
    <property type="match status" value="1"/>
</dbReference>
<dbReference type="GO" id="GO:0005886">
    <property type="term" value="C:plasma membrane"/>
    <property type="evidence" value="ECO:0007669"/>
    <property type="project" value="UniProtKB-SubCell"/>
</dbReference>
<keyword evidence="4" id="KW-1185">Reference proteome</keyword>
<protein>
    <submittedName>
        <fullName evidence="3">RND transporter</fullName>
    </submittedName>
</protein>
<dbReference type="SUPFAM" id="SSF56954">
    <property type="entry name" value="Outer membrane efflux proteins (OEP)"/>
    <property type="match status" value="1"/>
</dbReference>
<dbReference type="Gene3D" id="2.20.200.10">
    <property type="entry name" value="Outer membrane efflux proteins (OEP)"/>
    <property type="match status" value="1"/>
</dbReference>
<keyword evidence="2" id="KW-0732">Signal</keyword>
<dbReference type="STRING" id="946333.A4W93_00770"/>
<organism evidence="3 4">
    <name type="scientific">Piscinibacter gummiphilus</name>
    <dbReference type="NCBI Taxonomy" id="946333"/>
    <lineage>
        <taxon>Bacteria</taxon>
        <taxon>Pseudomonadati</taxon>
        <taxon>Pseudomonadota</taxon>
        <taxon>Betaproteobacteria</taxon>
        <taxon>Burkholderiales</taxon>
        <taxon>Sphaerotilaceae</taxon>
        <taxon>Piscinibacter</taxon>
    </lineage>
</organism>
<dbReference type="AlphaFoldDB" id="A0A1W6L2R6"/>